<dbReference type="SFLD" id="SFLDS00005">
    <property type="entry name" value="Isoprenoid_Synthase_Type_I"/>
    <property type="match status" value="1"/>
</dbReference>
<dbReference type="InterPro" id="IPR034741">
    <property type="entry name" value="Terpene_cyclase-like_1_C"/>
</dbReference>
<dbReference type="SUPFAM" id="SSF48239">
    <property type="entry name" value="Terpenoid cyclases/Protein prenyltransferases"/>
    <property type="match status" value="1"/>
</dbReference>
<dbReference type="SUPFAM" id="SSF48576">
    <property type="entry name" value="Terpenoid synthases"/>
    <property type="match status" value="1"/>
</dbReference>
<keyword evidence="8" id="KW-1185">Reference proteome</keyword>
<protein>
    <submittedName>
        <fullName evidence="7">Uncharacterized protein</fullName>
    </submittedName>
</protein>
<dbReference type="Gene3D" id="1.50.10.130">
    <property type="entry name" value="Terpene synthase, N-terminal domain"/>
    <property type="match status" value="1"/>
</dbReference>
<dbReference type="InterPro" id="IPR008949">
    <property type="entry name" value="Isoprenoid_synthase_dom_sf"/>
</dbReference>
<evidence type="ECO:0000313" key="7">
    <source>
        <dbReference type="EMBL" id="KAK7261039.1"/>
    </source>
</evidence>
<dbReference type="SFLD" id="SFLDG01019">
    <property type="entry name" value="Terpene_Cyclase_Like_1_C_Termi"/>
    <property type="match status" value="1"/>
</dbReference>
<dbReference type="Proteomes" id="UP001372338">
    <property type="component" value="Unassembled WGS sequence"/>
</dbReference>
<name>A0AAN9I0Y3_CROPI</name>
<dbReference type="InterPro" id="IPR001906">
    <property type="entry name" value="Terpene_synth_N"/>
</dbReference>
<feature type="domain" description="Terpene synthase metal-binding" evidence="6">
    <location>
        <begin position="343"/>
        <end position="582"/>
    </location>
</feature>
<comment type="cofactor">
    <cofactor evidence="1">
        <name>Mg(2+)</name>
        <dbReference type="ChEBI" id="CHEBI:18420"/>
    </cofactor>
</comment>
<proteinExistence type="predicted"/>
<keyword evidence="2" id="KW-0479">Metal-binding</keyword>
<dbReference type="CDD" id="cd00684">
    <property type="entry name" value="Terpene_cyclase_plant_C1"/>
    <property type="match status" value="1"/>
</dbReference>
<evidence type="ECO:0000259" key="6">
    <source>
        <dbReference type="Pfam" id="PF03936"/>
    </source>
</evidence>
<dbReference type="EMBL" id="JAYWIO010000005">
    <property type="protein sequence ID" value="KAK7261039.1"/>
    <property type="molecule type" value="Genomic_DNA"/>
</dbReference>
<dbReference type="InterPro" id="IPR050148">
    <property type="entry name" value="Terpene_synthase-like"/>
</dbReference>
<dbReference type="InterPro" id="IPR036965">
    <property type="entry name" value="Terpene_synth_N_sf"/>
</dbReference>
<dbReference type="InterPro" id="IPR044814">
    <property type="entry name" value="Terpene_cyclase_plant_C1"/>
</dbReference>
<evidence type="ECO:0000313" key="8">
    <source>
        <dbReference type="Proteomes" id="UP001372338"/>
    </source>
</evidence>
<dbReference type="GO" id="GO:0010333">
    <property type="term" value="F:terpene synthase activity"/>
    <property type="evidence" value="ECO:0007669"/>
    <property type="project" value="InterPro"/>
</dbReference>
<evidence type="ECO:0000256" key="4">
    <source>
        <dbReference type="ARBA" id="ARBA00023239"/>
    </source>
</evidence>
<comment type="caution">
    <text evidence="7">The sequence shown here is derived from an EMBL/GenBank/DDBJ whole genome shotgun (WGS) entry which is preliminary data.</text>
</comment>
<accession>A0AAN9I0Y3</accession>
<organism evidence="7 8">
    <name type="scientific">Crotalaria pallida</name>
    <name type="common">Smooth rattlebox</name>
    <name type="synonym">Crotalaria striata</name>
    <dbReference type="NCBI Taxonomy" id="3830"/>
    <lineage>
        <taxon>Eukaryota</taxon>
        <taxon>Viridiplantae</taxon>
        <taxon>Streptophyta</taxon>
        <taxon>Embryophyta</taxon>
        <taxon>Tracheophyta</taxon>
        <taxon>Spermatophyta</taxon>
        <taxon>Magnoliopsida</taxon>
        <taxon>eudicotyledons</taxon>
        <taxon>Gunneridae</taxon>
        <taxon>Pentapetalae</taxon>
        <taxon>rosids</taxon>
        <taxon>fabids</taxon>
        <taxon>Fabales</taxon>
        <taxon>Fabaceae</taxon>
        <taxon>Papilionoideae</taxon>
        <taxon>50 kb inversion clade</taxon>
        <taxon>genistoids sensu lato</taxon>
        <taxon>core genistoids</taxon>
        <taxon>Crotalarieae</taxon>
        <taxon>Crotalaria</taxon>
    </lineage>
</organism>
<dbReference type="GO" id="GO:0000287">
    <property type="term" value="F:magnesium ion binding"/>
    <property type="evidence" value="ECO:0007669"/>
    <property type="project" value="InterPro"/>
</dbReference>
<dbReference type="GO" id="GO:0016102">
    <property type="term" value="P:diterpenoid biosynthetic process"/>
    <property type="evidence" value="ECO:0007669"/>
    <property type="project" value="InterPro"/>
</dbReference>
<keyword evidence="3" id="KW-0460">Magnesium</keyword>
<evidence type="ECO:0000259" key="5">
    <source>
        <dbReference type="Pfam" id="PF01397"/>
    </source>
</evidence>
<evidence type="ECO:0000256" key="2">
    <source>
        <dbReference type="ARBA" id="ARBA00022723"/>
    </source>
</evidence>
<dbReference type="PANTHER" id="PTHR31225">
    <property type="entry name" value="OS04G0344100 PROTEIN-RELATED"/>
    <property type="match status" value="1"/>
</dbReference>
<dbReference type="AlphaFoldDB" id="A0AAN9I0Y3"/>
<dbReference type="Gene3D" id="1.10.600.10">
    <property type="entry name" value="Farnesyl Diphosphate Synthase"/>
    <property type="match status" value="1"/>
</dbReference>
<gene>
    <name evidence="7" type="ORF">RIF29_27342</name>
</gene>
<evidence type="ECO:0000256" key="3">
    <source>
        <dbReference type="ARBA" id="ARBA00022842"/>
    </source>
</evidence>
<dbReference type="InterPro" id="IPR005630">
    <property type="entry name" value="Terpene_synthase_metal-bd"/>
</dbReference>
<feature type="domain" description="Terpene synthase N-terminal" evidence="5">
    <location>
        <begin position="124"/>
        <end position="285"/>
    </location>
</feature>
<sequence>MLAISRGVERWRLYMESVGRGTVEAMEYGDGVEEGNTMASDPLCLSYEPFLPITKRLATSHKLLIGERKTLANAKFLNGSLPVFICAASKTDNPLTENRLSADYQANLRIQDFLWTPTNHPGVETQQEKATKLEEKVRYIINRTNMEPLNLLEFIDDLQRLGLAYKFEEDIIGALQRIVSLQKLEEDDETHKSLYATALLFRICRQFGFDNSQDVFESFKDEEGNFKIEISDDIEGMLSLYEASHLTFEGESLWEAKAFCRTQLMNLINEGILETKMVEQVKHVLEGLPYHHSVDRLEARRYIEKYDNKEPHKCLLLELAKIDFNMVQSLHQQELHEMSRWWKDIGLANNLGFARDRLTESFFWSIGIAPEPQFTNCRKVLTKIAALVTVLDDVYDVYGTIDELELFTDAIERWDVNYATNTLPDYMKLCFLALYNTINEVAFYILKEKGVNSLPCLRKAWTDMFKAFLQEAKWSCNKVMPTFNEYLENAWISSSGVVCLIHSYFLLSQDITEEALHSLTNYHDLLRSSATIFRLTNDLATSREEMERGETINSITCYLGETNFSEEIVRDNLRTLIDKAWQNMNKCRVMNSMFPKPLIRASMNMARIAQCIYQYGDGFGRPDNRTKSRIKSLLLDPIPINLAI</sequence>
<dbReference type="InterPro" id="IPR008930">
    <property type="entry name" value="Terpenoid_cyclase/PrenylTrfase"/>
</dbReference>
<dbReference type="PANTHER" id="PTHR31225:SF98">
    <property type="entry name" value="TERPENE SYNTHASE 9-RELATED"/>
    <property type="match status" value="1"/>
</dbReference>
<dbReference type="FunFam" id="1.10.600.10:FF:000007">
    <property type="entry name" value="Isoprene synthase, chloroplastic"/>
    <property type="match status" value="1"/>
</dbReference>
<dbReference type="Pfam" id="PF01397">
    <property type="entry name" value="Terpene_synth"/>
    <property type="match status" value="1"/>
</dbReference>
<evidence type="ECO:0000256" key="1">
    <source>
        <dbReference type="ARBA" id="ARBA00001946"/>
    </source>
</evidence>
<keyword evidence="4" id="KW-0456">Lyase</keyword>
<reference evidence="7 8" key="1">
    <citation type="submission" date="2024-01" db="EMBL/GenBank/DDBJ databases">
        <title>The genomes of 5 underutilized Papilionoideae crops provide insights into root nodulation and disease resistanc.</title>
        <authorList>
            <person name="Yuan L."/>
        </authorList>
    </citation>
    <scope>NUCLEOTIDE SEQUENCE [LARGE SCALE GENOMIC DNA]</scope>
    <source>
        <strain evidence="7">ZHUSHIDOU_FW_LH</strain>
        <tissue evidence="7">Leaf</tissue>
    </source>
</reference>
<dbReference type="Pfam" id="PF03936">
    <property type="entry name" value="Terpene_synth_C"/>
    <property type="match status" value="1"/>
</dbReference>